<protein>
    <submittedName>
        <fullName evidence="1">SGNH/GDSL hydrolase family protein</fullName>
        <ecNumber evidence="1">3.1.-.-</ecNumber>
    </submittedName>
</protein>
<organism evidence="1 2">
    <name type="scientific">Chelatococcus albus</name>
    <dbReference type="NCBI Taxonomy" id="3047466"/>
    <lineage>
        <taxon>Bacteria</taxon>
        <taxon>Pseudomonadati</taxon>
        <taxon>Pseudomonadota</taxon>
        <taxon>Alphaproteobacteria</taxon>
        <taxon>Hyphomicrobiales</taxon>
        <taxon>Chelatococcaceae</taxon>
        <taxon>Chelatococcus</taxon>
    </lineage>
</organism>
<sequence length="130" mass="13811">MVSRPPGSSTTAGVGACSPEAAYPARLAEEIETRLPTIDVDIGASCVGGETAAQTLERLEREVARLKPDLVVWQVGTNDALADVGEDVFRTLVERGIAAATAHGADLVLLDQQFYPTIRRNGLFERTAST</sequence>
<dbReference type="SUPFAM" id="SSF52266">
    <property type="entry name" value="SGNH hydrolase"/>
    <property type="match status" value="1"/>
</dbReference>
<dbReference type="Proteomes" id="UP001321492">
    <property type="component" value="Unassembled WGS sequence"/>
</dbReference>
<dbReference type="Gene3D" id="3.40.50.1110">
    <property type="entry name" value="SGNH hydrolase"/>
    <property type="match status" value="1"/>
</dbReference>
<keyword evidence="1" id="KW-0378">Hydrolase</keyword>
<dbReference type="EMBL" id="JASJEV010000005">
    <property type="protein sequence ID" value="MDJ1158642.1"/>
    <property type="molecule type" value="Genomic_DNA"/>
</dbReference>
<dbReference type="GO" id="GO:0016787">
    <property type="term" value="F:hydrolase activity"/>
    <property type="evidence" value="ECO:0007669"/>
    <property type="project" value="UniProtKB-KW"/>
</dbReference>
<proteinExistence type="predicted"/>
<keyword evidence="2" id="KW-1185">Reference proteome</keyword>
<gene>
    <name evidence="1" type="ORF">QNA08_10390</name>
</gene>
<dbReference type="Pfam" id="PF25182">
    <property type="entry name" value="NonGDSL"/>
    <property type="match status" value="1"/>
</dbReference>
<dbReference type="PANTHER" id="PTHR30383:SF5">
    <property type="entry name" value="SGNH HYDROLASE-TYPE ESTERASE DOMAIN-CONTAINING PROTEIN"/>
    <property type="match status" value="1"/>
</dbReference>
<reference evidence="1 2" key="1">
    <citation type="submission" date="2023-05" db="EMBL/GenBank/DDBJ databases">
        <title>Chelatococcus sp. nov., a moderately thermophilic bacterium isolated from hot spring microbial mat.</title>
        <authorList>
            <person name="Hu C.-J."/>
            <person name="Li W.-J."/>
        </authorList>
    </citation>
    <scope>NUCLEOTIDE SEQUENCE [LARGE SCALE GENOMIC DNA]</scope>
    <source>
        <strain evidence="1 2">SYSU G07232</strain>
    </source>
</reference>
<dbReference type="InterPro" id="IPR036514">
    <property type="entry name" value="SGNH_hydro_sf"/>
</dbReference>
<dbReference type="InterPro" id="IPR051532">
    <property type="entry name" value="Ester_Hydrolysis_Enzymes"/>
</dbReference>
<accession>A0ABT7AGY6</accession>
<dbReference type="InterPro" id="IPR057572">
    <property type="entry name" value="NonGDSL"/>
</dbReference>
<evidence type="ECO:0000313" key="2">
    <source>
        <dbReference type="Proteomes" id="UP001321492"/>
    </source>
</evidence>
<dbReference type="RefSeq" id="WP_283740665.1">
    <property type="nucleotide sequence ID" value="NZ_JASJEV010000005.1"/>
</dbReference>
<comment type="caution">
    <text evidence="1">The sequence shown here is derived from an EMBL/GenBank/DDBJ whole genome shotgun (WGS) entry which is preliminary data.</text>
</comment>
<dbReference type="EC" id="3.1.-.-" evidence="1"/>
<dbReference type="PROSITE" id="PS51257">
    <property type="entry name" value="PROKAR_LIPOPROTEIN"/>
    <property type="match status" value="1"/>
</dbReference>
<evidence type="ECO:0000313" key="1">
    <source>
        <dbReference type="EMBL" id="MDJ1158642.1"/>
    </source>
</evidence>
<dbReference type="PANTHER" id="PTHR30383">
    <property type="entry name" value="THIOESTERASE 1/PROTEASE 1/LYSOPHOSPHOLIPASE L1"/>
    <property type="match status" value="1"/>
</dbReference>
<name>A0ABT7AGY6_9HYPH</name>